<dbReference type="EMBL" id="KN822031">
    <property type="protein sequence ID" value="KIM63880.1"/>
    <property type="molecule type" value="Genomic_DNA"/>
</dbReference>
<dbReference type="Proteomes" id="UP000053989">
    <property type="component" value="Unassembled WGS sequence"/>
</dbReference>
<proteinExistence type="predicted"/>
<evidence type="ECO:0000313" key="1">
    <source>
        <dbReference type="EMBL" id="KIM63880.1"/>
    </source>
</evidence>
<gene>
    <name evidence="1" type="ORF">SCLCIDRAFT_670935</name>
</gene>
<keyword evidence="2" id="KW-1185">Reference proteome</keyword>
<dbReference type="InParanoid" id="A0A0C3DTC5"/>
<organism evidence="1 2">
    <name type="scientific">Scleroderma citrinum Foug A</name>
    <dbReference type="NCBI Taxonomy" id="1036808"/>
    <lineage>
        <taxon>Eukaryota</taxon>
        <taxon>Fungi</taxon>
        <taxon>Dikarya</taxon>
        <taxon>Basidiomycota</taxon>
        <taxon>Agaricomycotina</taxon>
        <taxon>Agaricomycetes</taxon>
        <taxon>Agaricomycetidae</taxon>
        <taxon>Boletales</taxon>
        <taxon>Sclerodermatineae</taxon>
        <taxon>Sclerodermataceae</taxon>
        <taxon>Scleroderma</taxon>
    </lineage>
</organism>
<reference evidence="2" key="2">
    <citation type="submission" date="2015-01" db="EMBL/GenBank/DDBJ databases">
        <title>Evolutionary Origins and Diversification of the Mycorrhizal Mutualists.</title>
        <authorList>
            <consortium name="DOE Joint Genome Institute"/>
            <consortium name="Mycorrhizal Genomics Consortium"/>
            <person name="Kohler A."/>
            <person name="Kuo A."/>
            <person name="Nagy L.G."/>
            <person name="Floudas D."/>
            <person name="Copeland A."/>
            <person name="Barry K.W."/>
            <person name="Cichocki N."/>
            <person name="Veneault-Fourrey C."/>
            <person name="LaButti K."/>
            <person name="Lindquist E.A."/>
            <person name="Lipzen A."/>
            <person name="Lundell T."/>
            <person name="Morin E."/>
            <person name="Murat C."/>
            <person name="Riley R."/>
            <person name="Ohm R."/>
            <person name="Sun H."/>
            <person name="Tunlid A."/>
            <person name="Henrissat B."/>
            <person name="Grigoriev I.V."/>
            <person name="Hibbett D.S."/>
            <person name="Martin F."/>
        </authorList>
    </citation>
    <scope>NUCLEOTIDE SEQUENCE [LARGE SCALE GENOMIC DNA]</scope>
    <source>
        <strain evidence="2">Foug A</strain>
    </source>
</reference>
<protein>
    <submittedName>
        <fullName evidence="1">Uncharacterized protein</fullName>
    </submittedName>
</protein>
<dbReference type="HOGENOM" id="CLU_2655906_0_0_1"/>
<name>A0A0C3DTC5_9AGAM</name>
<dbReference type="AlphaFoldDB" id="A0A0C3DTC5"/>
<reference evidence="1 2" key="1">
    <citation type="submission" date="2014-04" db="EMBL/GenBank/DDBJ databases">
        <authorList>
            <consortium name="DOE Joint Genome Institute"/>
            <person name="Kuo A."/>
            <person name="Kohler A."/>
            <person name="Nagy L.G."/>
            <person name="Floudas D."/>
            <person name="Copeland A."/>
            <person name="Barry K.W."/>
            <person name="Cichocki N."/>
            <person name="Veneault-Fourrey C."/>
            <person name="LaButti K."/>
            <person name="Lindquist E.A."/>
            <person name="Lipzen A."/>
            <person name="Lundell T."/>
            <person name="Morin E."/>
            <person name="Murat C."/>
            <person name="Sun H."/>
            <person name="Tunlid A."/>
            <person name="Henrissat B."/>
            <person name="Grigoriev I.V."/>
            <person name="Hibbett D.S."/>
            <person name="Martin F."/>
            <person name="Nordberg H.P."/>
            <person name="Cantor M.N."/>
            <person name="Hua S.X."/>
        </authorList>
    </citation>
    <scope>NUCLEOTIDE SEQUENCE [LARGE SCALE GENOMIC DNA]</scope>
    <source>
        <strain evidence="1 2">Foug A</strain>
    </source>
</reference>
<sequence>MLEKRVISGALCIQDCPKMLRRRGLVVGVEATDILIPMEPKMNWAGTAFLLGGILLHRRQSNWSQRWGHWLRCCQE</sequence>
<accession>A0A0C3DTC5</accession>
<evidence type="ECO:0000313" key="2">
    <source>
        <dbReference type="Proteomes" id="UP000053989"/>
    </source>
</evidence>